<reference evidence="1" key="1">
    <citation type="submission" date="2019-06" db="EMBL/GenBank/DDBJ databases">
        <authorList>
            <person name="Zheng W."/>
        </authorList>
    </citation>
    <scope>NUCLEOTIDE SEQUENCE</scope>
    <source>
        <strain evidence="1">QDHG01</strain>
    </source>
</reference>
<organism evidence="1 2">
    <name type="scientific">Halteria grandinella</name>
    <dbReference type="NCBI Taxonomy" id="5974"/>
    <lineage>
        <taxon>Eukaryota</taxon>
        <taxon>Sar</taxon>
        <taxon>Alveolata</taxon>
        <taxon>Ciliophora</taxon>
        <taxon>Intramacronucleata</taxon>
        <taxon>Spirotrichea</taxon>
        <taxon>Stichotrichia</taxon>
        <taxon>Sporadotrichida</taxon>
        <taxon>Halteriidae</taxon>
        <taxon>Halteria</taxon>
    </lineage>
</organism>
<gene>
    <name evidence="1" type="ORF">FGO68_gene15530</name>
</gene>
<name>A0A8J8T3E8_HALGN</name>
<sequence>MIINSGHIIIVNRFISSLIIKFLNHNGRLSMNKNACQFCLFRIANCTQSHLRARIPDTIQSAKQYHLGQRLQTYSLRTTYQR</sequence>
<evidence type="ECO:0000313" key="1">
    <source>
        <dbReference type="EMBL" id="TNV80375.1"/>
    </source>
</evidence>
<dbReference type="AlphaFoldDB" id="A0A8J8T3E8"/>
<dbReference type="EMBL" id="RRYP01007588">
    <property type="protein sequence ID" value="TNV80375.1"/>
    <property type="molecule type" value="Genomic_DNA"/>
</dbReference>
<proteinExistence type="predicted"/>
<accession>A0A8J8T3E8</accession>
<keyword evidence="2" id="KW-1185">Reference proteome</keyword>
<evidence type="ECO:0000313" key="2">
    <source>
        <dbReference type="Proteomes" id="UP000785679"/>
    </source>
</evidence>
<protein>
    <submittedName>
        <fullName evidence="1">Uncharacterized protein</fullName>
    </submittedName>
</protein>
<comment type="caution">
    <text evidence="1">The sequence shown here is derived from an EMBL/GenBank/DDBJ whole genome shotgun (WGS) entry which is preliminary data.</text>
</comment>
<dbReference type="Proteomes" id="UP000785679">
    <property type="component" value="Unassembled WGS sequence"/>
</dbReference>